<protein>
    <submittedName>
        <fullName evidence="2">Uncharacterized protein</fullName>
    </submittedName>
</protein>
<feature type="region of interest" description="Disordered" evidence="1">
    <location>
        <begin position="1"/>
        <end position="41"/>
    </location>
</feature>
<reference evidence="2" key="1">
    <citation type="submission" date="2015-04" db="UniProtKB">
        <authorList>
            <consortium name="EnsemblPlants"/>
        </authorList>
    </citation>
    <scope>IDENTIFICATION</scope>
</reference>
<reference evidence="2" key="2">
    <citation type="submission" date="2018-05" db="EMBL/GenBank/DDBJ databases">
        <title>OgluRS3 (Oryza glumaepatula Reference Sequence Version 3).</title>
        <authorList>
            <person name="Zhang J."/>
            <person name="Kudrna D."/>
            <person name="Lee S."/>
            <person name="Talag J."/>
            <person name="Welchert J."/>
            <person name="Wing R.A."/>
        </authorList>
    </citation>
    <scope>NUCLEOTIDE SEQUENCE [LARGE SCALE GENOMIC DNA]</scope>
</reference>
<accession>A0A0E0BUH9</accession>
<dbReference type="AlphaFoldDB" id="A0A0E0BUH9"/>
<dbReference type="EnsemblPlants" id="OGLUM12G18500.1">
    <property type="protein sequence ID" value="OGLUM12G18500.1"/>
    <property type="gene ID" value="OGLUM12G18500"/>
</dbReference>
<feature type="compositionally biased region" description="Low complexity" evidence="1">
    <location>
        <begin position="1"/>
        <end position="11"/>
    </location>
</feature>
<organism evidence="2">
    <name type="scientific">Oryza glumipatula</name>
    <dbReference type="NCBI Taxonomy" id="40148"/>
    <lineage>
        <taxon>Eukaryota</taxon>
        <taxon>Viridiplantae</taxon>
        <taxon>Streptophyta</taxon>
        <taxon>Embryophyta</taxon>
        <taxon>Tracheophyta</taxon>
        <taxon>Spermatophyta</taxon>
        <taxon>Magnoliopsida</taxon>
        <taxon>Liliopsida</taxon>
        <taxon>Poales</taxon>
        <taxon>Poaceae</taxon>
        <taxon>BOP clade</taxon>
        <taxon>Oryzoideae</taxon>
        <taxon>Oryzeae</taxon>
        <taxon>Oryzinae</taxon>
        <taxon>Oryza</taxon>
    </lineage>
</organism>
<evidence type="ECO:0000313" key="3">
    <source>
        <dbReference type="Proteomes" id="UP000026961"/>
    </source>
</evidence>
<proteinExistence type="predicted"/>
<evidence type="ECO:0000256" key="1">
    <source>
        <dbReference type="SAM" id="MobiDB-lite"/>
    </source>
</evidence>
<dbReference type="Gramene" id="OGLUM12G18500.1">
    <property type="protein sequence ID" value="OGLUM12G18500.1"/>
    <property type="gene ID" value="OGLUM12G18500"/>
</dbReference>
<dbReference type="Proteomes" id="UP000026961">
    <property type="component" value="Chromosome 12"/>
</dbReference>
<evidence type="ECO:0000313" key="2">
    <source>
        <dbReference type="EnsemblPlants" id="OGLUM12G18500.1"/>
    </source>
</evidence>
<name>A0A0E0BUH9_9ORYZ</name>
<sequence length="58" mass="5839">MSVLAGLLAQDQDGDDQEVTTHAAAASTQGDANFTGGLDGVDDEAQNPLYALLTASST</sequence>
<dbReference type="HOGENOM" id="CLU_2982294_0_0_1"/>
<keyword evidence="3" id="KW-1185">Reference proteome</keyword>